<comment type="caution">
    <text evidence="1">The sequence shown here is derived from an EMBL/GenBank/DDBJ whole genome shotgun (WGS) entry which is preliminary data.</text>
</comment>
<gene>
    <name evidence="1" type="ORF">CWE11_02815</name>
</gene>
<sequence>MEHMIPNAALSRKRGKGDGDFFACRKCNGHKSNMDYVIGVISKSQSANSNLVVDSLTRASTQTDGREKRFLDMMRTAVRKPDGNIHLKIPIHADDLISYMRYLGMGQYFKIHKRPFNPERYVMHLEFINKQVTQTFQASYQDTHHSNPFLDIQENPHAEVIGDGEVIIWYKKDAYLFLFHHYVGFLIDIKKRCRRHVARAEQKEAYIRKHFRYGKLN</sequence>
<evidence type="ECO:0008006" key="3">
    <source>
        <dbReference type="Google" id="ProtNLM"/>
    </source>
</evidence>
<dbReference type="Proteomes" id="UP000288405">
    <property type="component" value="Unassembled WGS sequence"/>
</dbReference>
<dbReference type="OrthoDB" id="9819331at2"/>
<protein>
    <recommendedName>
        <fullName evidence="3">HNH endonuclease</fullName>
    </recommendedName>
</protein>
<dbReference type="RefSeq" id="WP_126776085.1">
    <property type="nucleotide sequence ID" value="NZ_PIPM01000002.1"/>
</dbReference>
<dbReference type="EMBL" id="PIPM01000002">
    <property type="protein sequence ID" value="RUO35708.1"/>
    <property type="molecule type" value="Genomic_DNA"/>
</dbReference>
<organism evidence="1 2">
    <name type="scientific">Aliidiomarina sanyensis</name>
    <dbReference type="NCBI Taxonomy" id="1249555"/>
    <lineage>
        <taxon>Bacteria</taxon>
        <taxon>Pseudomonadati</taxon>
        <taxon>Pseudomonadota</taxon>
        <taxon>Gammaproteobacteria</taxon>
        <taxon>Alteromonadales</taxon>
        <taxon>Idiomarinaceae</taxon>
        <taxon>Aliidiomarina</taxon>
    </lineage>
</organism>
<proteinExistence type="predicted"/>
<accession>A0A432WPP0</accession>
<reference evidence="1 2" key="1">
    <citation type="journal article" date="2011" name="Front. Microbiol.">
        <title>Genomic signatures of strain selection and enhancement in Bacillus atrophaeus var. globigii, a historical biowarfare simulant.</title>
        <authorList>
            <person name="Gibbons H.S."/>
            <person name="Broomall S.M."/>
            <person name="McNew L.A."/>
            <person name="Daligault H."/>
            <person name="Chapman C."/>
            <person name="Bruce D."/>
            <person name="Karavis M."/>
            <person name="Krepps M."/>
            <person name="McGregor P.A."/>
            <person name="Hong C."/>
            <person name="Park K.H."/>
            <person name="Akmal A."/>
            <person name="Feldman A."/>
            <person name="Lin J.S."/>
            <person name="Chang W.E."/>
            <person name="Higgs B.W."/>
            <person name="Demirev P."/>
            <person name="Lindquist J."/>
            <person name="Liem A."/>
            <person name="Fochler E."/>
            <person name="Read T.D."/>
            <person name="Tapia R."/>
            <person name="Johnson S."/>
            <person name="Bishop-Lilly K.A."/>
            <person name="Detter C."/>
            <person name="Han C."/>
            <person name="Sozhamannan S."/>
            <person name="Rosenzweig C.N."/>
            <person name="Skowronski E.W."/>
        </authorList>
    </citation>
    <scope>NUCLEOTIDE SEQUENCE [LARGE SCALE GENOMIC DNA]</scope>
    <source>
        <strain evidence="1 2">GYP-17</strain>
    </source>
</reference>
<keyword evidence="2" id="KW-1185">Reference proteome</keyword>
<evidence type="ECO:0000313" key="1">
    <source>
        <dbReference type="EMBL" id="RUO35708.1"/>
    </source>
</evidence>
<name>A0A432WPP0_9GAMM</name>
<dbReference type="AlphaFoldDB" id="A0A432WPP0"/>
<evidence type="ECO:0000313" key="2">
    <source>
        <dbReference type="Proteomes" id="UP000288405"/>
    </source>
</evidence>